<dbReference type="Proteomes" id="UP000807825">
    <property type="component" value="Unassembled WGS sequence"/>
</dbReference>
<evidence type="ECO:0000256" key="4">
    <source>
        <dbReference type="PIRSR" id="PIRSR000460-1"/>
    </source>
</evidence>
<comment type="similarity">
    <text evidence="2">Belongs to the glycogen phosphorylase family.</text>
</comment>
<protein>
    <submittedName>
        <fullName evidence="6">Alpha-glucan family phosphorylase</fullName>
    </submittedName>
</protein>
<evidence type="ECO:0000256" key="2">
    <source>
        <dbReference type="ARBA" id="ARBA00006047"/>
    </source>
</evidence>
<evidence type="ECO:0000259" key="5">
    <source>
        <dbReference type="Pfam" id="PF11897"/>
    </source>
</evidence>
<dbReference type="PIRSF" id="PIRSF000460">
    <property type="entry name" value="Pprylas_GlgP"/>
    <property type="match status" value="1"/>
</dbReference>
<proteinExistence type="inferred from homology"/>
<evidence type="ECO:0000256" key="1">
    <source>
        <dbReference type="ARBA" id="ARBA00001275"/>
    </source>
</evidence>
<name>A0A9D6V616_9BACT</name>
<dbReference type="GO" id="GO:0030170">
    <property type="term" value="F:pyridoxal phosphate binding"/>
    <property type="evidence" value="ECO:0007669"/>
    <property type="project" value="InterPro"/>
</dbReference>
<reference evidence="6" key="1">
    <citation type="submission" date="2020-07" db="EMBL/GenBank/DDBJ databases">
        <title>Huge and variable diversity of episymbiotic CPR bacteria and DPANN archaea in groundwater ecosystems.</title>
        <authorList>
            <person name="He C.Y."/>
            <person name="Keren R."/>
            <person name="Whittaker M."/>
            <person name="Farag I.F."/>
            <person name="Doudna J."/>
            <person name="Cate J.H.D."/>
            <person name="Banfield J.F."/>
        </authorList>
    </citation>
    <scope>NUCLEOTIDE SEQUENCE</scope>
    <source>
        <strain evidence="6">NC_groundwater_1664_Pr3_B-0.1um_52_9</strain>
    </source>
</reference>
<sequence length="853" mass="97870">MSLRKFVVVPPMDGGLENLREIAGNMWFSWNMEAVELFDHLDEKLWQETNHNPLQTLVRLSSHRLNEIREDEGYRAHAERVLQRFRAYIRRTRPYDYRLERPVDFVTAYFSLEFGITECLPIYSGGLGLLAGDHLKSASDLNLPLVGVGLMYQEGYFHQSLSSDGWQQEYYPRTAFDTLPLERQTDASGNTLLVSVDLAGEPLWFRILKVNVGCVPLYLLDADISENSPRMRSTTARLYGGDTEMRIRQEILLGIGGAKALKAVGIEPSVYHLNEGHAAFTLLERMRSFIEEEGLSPQEAIAMVTSQSVLTIHTPVPAGNDVFDRGLMEKYFRKQVERLGMDFESFLGMGRKRPNDSSEGFCMPVLGLKMTSRANGVSRLHGRVTRDMWHEIWPQLERDDVPIIPITNGVHIPSYISRDLQKLYDRYLGPGWTEDPDNEKIWQHTEQIPATELWRTHERCRARLVYFARKRLLQQYKSHGAPVRDIEAVEKMLDPEALTICFARRFATYKRATLLFREPERLANILGGQPDRPVQLIFSGKAHPADDYGKELIRRIVQHMKEEPFRNRIVFIDDYDINIARYMVQGADVWLNNPRRPLEACGTSGMKAAANGALNVSILDGWWDEGFLGDNGWAIGSGEEYENPVYQDDIESRAMYDLLEESVKPLFYNRGDDDLPREWIKMMKRSIRTICPQFNSHRMVSDYIENYYVPCARSYSELRIGNFATLRAMVAWKNKLSADWNKIRIKTVEVRNEVEAVKGKEIEVVAIVETAGHRPDELKVELLHGPIDIWENFKVRHVTRLKADTSSPEDNGDVIFSGFIPLSHTGLYGYVVRISAEHPNLPFSWSLDLAQSS</sequence>
<keyword evidence="3" id="KW-0021">Allosteric enzyme</keyword>
<feature type="domain" description="DUF3417" evidence="5">
    <location>
        <begin position="15"/>
        <end position="120"/>
    </location>
</feature>
<gene>
    <name evidence="6" type="primary">glgP</name>
    <name evidence="6" type="ORF">HY912_17935</name>
</gene>
<keyword evidence="4" id="KW-0663">Pyridoxal phosphate</keyword>
<dbReference type="EMBL" id="JACRDE010000468">
    <property type="protein sequence ID" value="MBI5251373.1"/>
    <property type="molecule type" value="Genomic_DNA"/>
</dbReference>
<comment type="catalytic activity">
    <reaction evidence="1">
        <text>[(1-&gt;4)-alpha-D-glucosyl](n) + phosphate = [(1-&gt;4)-alpha-D-glucosyl](n-1) + alpha-D-glucose 1-phosphate</text>
        <dbReference type="Rhea" id="RHEA:41732"/>
        <dbReference type="Rhea" id="RHEA-COMP:9584"/>
        <dbReference type="Rhea" id="RHEA-COMP:9586"/>
        <dbReference type="ChEBI" id="CHEBI:15444"/>
        <dbReference type="ChEBI" id="CHEBI:43474"/>
        <dbReference type="ChEBI" id="CHEBI:58601"/>
        <dbReference type="EC" id="2.4.1.1"/>
    </reaction>
</comment>
<organism evidence="6 7">
    <name type="scientific">Desulfomonile tiedjei</name>
    <dbReference type="NCBI Taxonomy" id="2358"/>
    <lineage>
        <taxon>Bacteria</taxon>
        <taxon>Pseudomonadati</taxon>
        <taxon>Thermodesulfobacteriota</taxon>
        <taxon>Desulfomonilia</taxon>
        <taxon>Desulfomonilales</taxon>
        <taxon>Desulfomonilaceae</taxon>
        <taxon>Desulfomonile</taxon>
    </lineage>
</organism>
<evidence type="ECO:0000313" key="7">
    <source>
        <dbReference type="Proteomes" id="UP000807825"/>
    </source>
</evidence>
<dbReference type="PANTHER" id="PTHR42655:SF1">
    <property type="entry name" value="GLYCOGEN PHOSPHORYLASE"/>
    <property type="match status" value="1"/>
</dbReference>
<evidence type="ECO:0000256" key="3">
    <source>
        <dbReference type="ARBA" id="ARBA00022533"/>
    </source>
</evidence>
<comment type="caution">
    <text evidence="6">The sequence shown here is derived from an EMBL/GenBank/DDBJ whole genome shotgun (WGS) entry which is preliminary data.</text>
</comment>
<dbReference type="GO" id="GO:0008184">
    <property type="term" value="F:glycogen phosphorylase activity"/>
    <property type="evidence" value="ECO:0007669"/>
    <property type="project" value="InterPro"/>
</dbReference>
<accession>A0A9D6V616</accession>
<dbReference type="InterPro" id="IPR000811">
    <property type="entry name" value="Glyco_trans_35"/>
</dbReference>
<evidence type="ECO:0000313" key="6">
    <source>
        <dbReference type="EMBL" id="MBI5251373.1"/>
    </source>
</evidence>
<dbReference type="AlphaFoldDB" id="A0A9D6V616"/>
<dbReference type="Pfam" id="PF11897">
    <property type="entry name" value="DUF3417"/>
    <property type="match status" value="1"/>
</dbReference>
<dbReference type="PANTHER" id="PTHR42655">
    <property type="entry name" value="GLYCOGEN PHOSPHORYLASE"/>
    <property type="match status" value="1"/>
</dbReference>
<dbReference type="InterPro" id="IPR011834">
    <property type="entry name" value="Agluc_phsphrylas"/>
</dbReference>
<dbReference type="InterPro" id="IPR024517">
    <property type="entry name" value="Glycogen_phosphorylase_DUF3417"/>
</dbReference>
<dbReference type="SUPFAM" id="SSF53756">
    <property type="entry name" value="UDP-Glycosyltransferase/glycogen phosphorylase"/>
    <property type="match status" value="1"/>
</dbReference>
<dbReference type="Pfam" id="PF00343">
    <property type="entry name" value="Phosphorylase"/>
    <property type="match status" value="1"/>
</dbReference>
<dbReference type="Gene3D" id="3.40.50.2000">
    <property type="entry name" value="Glycogen Phosphorylase B"/>
    <property type="match status" value="2"/>
</dbReference>
<dbReference type="GO" id="GO:0005975">
    <property type="term" value="P:carbohydrate metabolic process"/>
    <property type="evidence" value="ECO:0007669"/>
    <property type="project" value="InterPro"/>
</dbReference>
<dbReference type="NCBIfam" id="TIGR02094">
    <property type="entry name" value="more_P_ylases"/>
    <property type="match status" value="1"/>
</dbReference>
<dbReference type="InterPro" id="IPR052182">
    <property type="entry name" value="Glycogen/Maltodextrin_Phosph"/>
</dbReference>
<feature type="modified residue" description="N6-(pyridoxal phosphate)lysine" evidence="4">
    <location>
        <position position="607"/>
    </location>
</feature>